<dbReference type="Pfam" id="PF12532">
    <property type="entry name" value="DUF3732"/>
    <property type="match status" value="1"/>
</dbReference>
<dbReference type="InterPro" id="IPR022205">
    <property type="entry name" value="DUF3732"/>
</dbReference>
<evidence type="ECO:0000259" key="2">
    <source>
        <dbReference type="Pfam" id="PF13476"/>
    </source>
</evidence>
<dbReference type="OrthoDB" id="103556at2"/>
<dbReference type="Proteomes" id="UP000286268">
    <property type="component" value="Chromosome"/>
</dbReference>
<feature type="domain" description="Rad50/SbcC-type AAA" evidence="2">
    <location>
        <begin position="18"/>
        <end position="236"/>
    </location>
</feature>
<dbReference type="GO" id="GO:0016887">
    <property type="term" value="F:ATP hydrolysis activity"/>
    <property type="evidence" value="ECO:0007669"/>
    <property type="project" value="InterPro"/>
</dbReference>
<sequence>MKFCINKIILWLKNGEKRELLFQKNKVNVITGNSDTGKSTILEIIDYCFFGSESGIPDEHIGENVDWYGLNLSINEKCYTIARGKKKGTRYSNSYYFSGVGVIPDLPNESIGEDELKETIEREFGINDKVVFPYNGKIIKQNTKISFRYFWMFNTQSGDVITHSQTYFDKQHKERYREALPRIFDLATGITTIENLSLAEKIMRLEKEIVKLEKKEKDELAEEEKKDDKLYELIKKAKEFKLIPIQTNSFNEDVANLSLIVKNNKLDLVEFPENDLLEELLKERQEIILKIRKLKSFSGRYRKYKNKLSKDAESLKPIEYLKKYIDNIENSEYKKFLNILENDYYQIKETIKTKMPFEIDIENKLNNLEEQLKNKEEEINKYPKIDFKPISEKERYIAFGEIKAEINKFSEGTLISSGTREKIKEKTKELERAKKSFIPLEESRANTIEALNEYINTYIQSAKDVFGTYSDYKASFDYKDKKLNLRKSKSSECAGHTSSSVDLFRHICLFLGLHEMIMNKDIEYVAPFLILDQPTRPYFNSSKKLNYQESKSNTKDKDDWTKVRRIFLLLDEFIKNVVENDKEMQLIVLEHVSTDAWEDCNYVHLVEEFDGIKNALIPPNIAEIK</sequence>
<evidence type="ECO:0000313" key="4">
    <source>
        <dbReference type="Proteomes" id="UP000286268"/>
    </source>
</evidence>
<dbReference type="Pfam" id="PF13476">
    <property type="entry name" value="AAA_23"/>
    <property type="match status" value="1"/>
</dbReference>
<dbReference type="RefSeq" id="WP_128215650.1">
    <property type="nucleotide sequence ID" value="NZ_CP025746.1"/>
</dbReference>
<dbReference type="InterPro" id="IPR038729">
    <property type="entry name" value="Rad50/SbcC_AAA"/>
</dbReference>
<gene>
    <name evidence="3" type="ORF">C1I91_26750</name>
</gene>
<dbReference type="Gene3D" id="3.40.50.300">
    <property type="entry name" value="P-loop containing nucleotide triphosphate hydrolases"/>
    <property type="match status" value="1"/>
</dbReference>
<dbReference type="EMBL" id="CP025746">
    <property type="protein sequence ID" value="QAA34951.1"/>
    <property type="molecule type" value="Genomic_DNA"/>
</dbReference>
<keyword evidence="4" id="KW-1185">Reference proteome</keyword>
<protein>
    <recommendedName>
        <fullName evidence="2">Rad50/SbcC-type AAA domain-containing protein</fullName>
    </recommendedName>
</protein>
<dbReference type="KEGG" id="cmah:C1I91_26750"/>
<dbReference type="GO" id="GO:0006302">
    <property type="term" value="P:double-strand break repair"/>
    <property type="evidence" value="ECO:0007669"/>
    <property type="project" value="InterPro"/>
</dbReference>
<proteinExistence type="predicted"/>
<accession>A0A410E0X9</accession>
<dbReference type="InterPro" id="IPR027417">
    <property type="entry name" value="P-loop_NTPase"/>
</dbReference>
<dbReference type="SUPFAM" id="SSF52540">
    <property type="entry name" value="P-loop containing nucleoside triphosphate hydrolases"/>
    <property type="match status" value="1"/>
</dbReference>
<evidence type="ECO:0000256" key="1">
    <source>
        <dbReference type="SAM" id="Coils"/>
    </source>
</evidence>
<evidence type="ECO:0000313" key="3">
    <source>
        <dbReference type="EMBL" id="QAA34951.1"/>
    </source>
</evidence>
<name>A0A410E0X9_9CLOT</name>
<feature type="coiled-coil region" evidence="1">
    <location>
        <begin position="358"/>
        <end position="385"/>
    </location>
</feature>
<keyword evidence="1" id="KW-0175">Coiled coil</keyword>
<reference evidence="3 4" key="1">
    <citation type="submission" date="2018-01" db="EMBL/GenBank/DDBJ databases">
        <title>Genome Sequencing and Assembly of Anaerobacter polyendosporus strain CT4.</title>
        <authorList>
            <person name="Tachaapaikoon C."/>
            <person name="Sutheeworapong S."/>
            <person name="Jenjaroenpun P."/>
            <person name="Wongsurawat T."/>
            <person name="Nookeaw I."/>
            <person name="Cheawchanlertfa P."/>
            <person name="Kosugi A."/>
            <person name="Cheevadhanarak S."/>
            <person name="Ratanakhanokchai K."/>
        </authorList>
    </citation>
    <scope>NUCLEOTIDE SEQUENCE [LARGE SCALE GENOMIC DNA]</scope>
    <source>
        <strain evidence="3 4">CT4</strain>
    </source>
</reference>
<dbReference type="AlphaFoldDB" id="A0A410E0X9"/>
<organism evidence="3 4">
    <name type="scientific">Clostridium manihotivorum</name>
    <dbReference type="NCBI Taxonomy" id="2320868"/>
    <lineage>
        <taxon>Bacteria</taxon>
        <taxon>Bacillati</taxon>
        <taxon>Bacillota</taxon>
        <taxon>Clostridia</taxon>
        <taxon>Eubacteriales</taxon>
        <taxon>Clostridiaceae</taxon>
        <taxon>Clostridium</taxon>
    </lineage>
</organism>
<feature type="coiled-coil region" evidence="1">
    <location>
        <begin position="195"/>
        <end position="223"/>
    </location>
</feature>